<dbReference type="Pfam" id="PF00467">
    <property type="entry name" value="KOW"/>
    <property type="match status" value="1"/>
</dbReference>
<keyword evidence="3" id="KW-1185">Reference proteome</keyword>
<organism evidence="2 3">
    <name type="scientific">Blepharisma stoltei</name>
    <dbReference type="NCBI Taxonomy" id="1481888"/>
    <lineage>
        <taxon>Eukaryota</taxon>
        <taxon>Sar</taxon>
        <taxon>Alveolata</taxon>
        <taxon>Ciliophora</taxon>
        <taxon>Postciliodesmatophora</taxon>
        <taxon>Heterotrichea</taxon>
        <taxon>Heterotrichida</taxon>
        <taxon>Blepharismidae</taxon>
        <taxon>Blepharisma</taxon>
    </lineage>
</organism>
<feature type="domain" description="KOW" evidence="1">
    <location>
        <begin position="8"/>
        <end position="35"/>
    </location>
</feature>
<dbReference type="Gene3D" id="2.30.30.30">
    <property type="match status" value="1"/>
</dbReference>
<evidence type="ECO:0000313" key="3">
    <source>
        <dbReference type="Proteomes" id="UP001162131"/>
    </source>
</evidence>
<accession>A0AAU9JV93</accession>
<proteinExistence type="predicted"/>
<dbReference type="Proteomes" id="UP001162131">
    <property type="component" value="Unassembled WGS sequence"/>
</dbReference>
<dbReference type="SMART" id="SM00739">
    <property type="entry name" value="KOW"/>
    <property type="match status" value="1"/>
</dbReference>
<dbReference type="InterPro" id="IPR005824">
    <property type="entry name" value="KOW"/>
</dbReference>
<dbReference type="EMBL" id="CAJZBQ010000046">
    <property type="protein sequence ID" value="CAG9328465.1"/>
    <property type="molecule type" value="Genomic_DNA"/>
</dbReference>
<dbReference type="InterPro" id="IPR041973">
    <property type="entry name" value="KOW_Spt5_1"/>
</dbReference>
<dbReference type="AlphaFoldDB" id="A0AAU9JV93"/>
<evidence type="ECO:0000259" key="1">
    <source>
        <dbReference type="SMART" id="SM00739"/>
    </source>
</evidence>
<dbReference type="InterPro" id="IPR008991">
    <property type="entry name" value="Translation_prot_SH3-like_sf"/>
</dbReference>
<dbReference type="SUPFAM" id="SSF50104">
    <property type="entry name" value="Translation proteins SH3-like domain"/>
    <property type="match status" value="1"/>
</dbReference>
<name>A0AAU9JV93_9CILI</name>
<dbReference type="InterPro" id="IPR014722">
    <property type="entry name" value="Rib_uL2_dom2"/>
</dbReference>
<gene>
    <name evidence="2" type="ORF">BSTOLATCC_MIC46466</name>
</gene>
<evidence type="ECO:0000313" key="2">
    <source>
        <dbReference type="EMBL" id="CAG9328465.1"/>
    </source>
</evidence>
<sequence>MGKAKKLIIEPGKFVRIKSGDYKGDIAQIVMVEEHRDRAQVRMVPCLEKTSNHKVQPSAKLFNPKDYPECETKRDVMSRYIFFL</sequence>
<comment type="caution">
    <text evidence="2">The sequence shown here is derived from an EMBL/GenBank/DDBJ whole genome shotgun (WGS) entry which is preliminary data.</text>
</comment>
<reference evidence="2" key="1">
    <citation type="submission" date="2021-09" db="EMBL/GenBank/DDBJ databases">
        <authorList>
            <consortium name="AG Swart"/>
            <person name="Singh M."/>
            <person name="Singh A."/>
            <person name="Seah K."/>
            <person name="Emmerich C."/>
        </authorList>
    </citation>
    <scope>NUCLEOTIDE SEQUENCE</scope>
    <source>
        <strain evidence="2">ATCC30299</strain>
    </source>
</reference>
<protein>
    <recommendedName>
        <fullName evidence="1">KOW domain-containing protein</fullName>
    </recommendedName>
</protein>
<dbReference type="CDD" id="cd06081">
    <property type="entry name" value="KOW_Spt5_1"/>
    <property type="match status" value="1"/>
</dbReference>